<evidence type="ECO:0000313" key="1">
    <source>
        <dbReference type="EMBL" id="GLI93446.1"/>
    </source>
</evidence>
<dbReference type="EMBL" id="BSEC01000001">
    <property type="protein sequence ID" value="GLI93446.1"/>
    <property type="molecule type" value="Genomic_DNA"/>
</dbReference>
<dbReference type="Proteomes" id="UP001144323">
    <property type="component" value="Unassembled WGS sequence"/>
</dbReference>
<gene>
    <name evidence="1" type="ORF">LMG27198_24380</name>
</gene>
<accession>A0A9W6GUT5</accession>
<keyword evidence="2" id="KW-1185">Reference proteome</keyword>
<evidence type="ECO:0000313" key="2">
    <source>
        <dbReference type="Proteomes" id="UP001144323"/>
    </source>
</evidence>
<dbReference type="RefSeq" id="WP_281803258.1">
    <property type="nucleotide sequence ID" value="NZ_BSEC01000001.1"/>
</dbReference>
<reference evidence="1" key="1">
    <citation type="journal article" date="2023" name="Int. J. Syst. Evol. Microbiol.">
        <title>Methylocystis iwaonis sp. nov., a type II methane-oxidizing bacterium from surface soil of a rice paddy field in Japan, and emended description of the genus Methylocystis (ex Whittenbury et al. 1970) Bowman et al. 1993.</title>
        <authorList>
            <person name="Kaise H."/>
            <person name="Sawadogo J.B."/>
            <person name="Alam M.S."/>
            <person name="Ueno C."/>
            <person name="Dianou D."/>
            <person name="Shinjo R."/>
            <person name="Asakawa S."/>
        </authorList>
    </citation>
    <scope>NUCLEOTIDE SEQUENCE</scope>
    <source>
        <strain evidence="1">LMG27198</strain>
    </source>
</reference>
<organism evidence="1 2">
    <name type="scientific">Methylocystis echinoides</name>
    <dbReference type="NCBI Taxonomy" id="29468"/>
    <lineage>
        <taxon>Bacteria</taxon>
        <taxon>Pseudomonadati</taxon>
        <taxon>Pseudomonadota</taxon>
        <taxon>Alphaproteobacteria</taxon>
        <taxon>Hyphomicrobiales</taxon>
        <taxon>Methylocystaceae</taxon>
        <taxon>Methylocystis</taxon>
    </lineage>
</organism>
<protein>
    <submittedName>
        <fullName evidence="1">Uncharacterized protein</fullName>
    </submittedName>
</protein>
<name>A0A9W6GUT5_9HYPH</name>
<dbReference type="AlphaFoldDB" id="A0A9W6GUT5"/>
<sequence>MGRSFLSVASRAVRTALVGLLGAGFVPLHTGFAQAQSILQNKLIYKAKVDECFYGIGDPKNTPANFQSPCPNGAVSKVNGAYVWGMTESSVSASESYIWFGTVNDYLCQVIQTLFVATNTTPLPFKTSSYVCEFNKSQFPNPGPSAGNFDWRLPQIYRYNLKTPATPPVLATKSNGMLTSGMETHLSQTQGIRSAGSTDKIVFLAGPSGQAGLPYDGSNGPALFANSITLFAFTPAGTPKGSKRLPYTDIRKWVFANGHLYAGVQFPNGTGGVLHWVGTPNAPFSCPQGNLNCDSGFEIVGKTDSEVANLTTLNGRLYATTWGGFNGPFSRKLPLDPSYCPYTTGVIAGSNCLSGLWVSPAFHSTGNGTALSPADSENWKETWHVGQYEPDFATAFSIVGGAVEAYKGQIYWGTMQVPLTGYITHCLLDASIDPKACSLNDATPAGALAALILTVRPTAVFRNNGSVSQPVTESLYGAAKLPKFTATGATSGAWSLVNNNMGGVPPTFGPIGFGNPFNAYSWSSAVYQNRFYIGTFDWSYVAYDGLSALASVLGFDPNSGPLSSTNLQTLLNNYPTTLPTSDDLWKWSETSAFIQALKNQNTSLAFGADLWRFDSATVAAKAESINGLGNPLNYGIRSMVSDTARLWPGTANPMNLKTTPGQPNGGWEFRALTGQPVF</sequence>
<proteinExistence type="predicted"/>
<comment type="caution">
    <text evidence="1">The sequence shown here is derived from an EMBL/GenBank/DDBJ whole genome shotgun (WGS) entry which is preliminary data.</text>
</comment>